<proteinExistence type="inferred from homology"/>
<organism evidence="8 9">
    <name type="scientific">Pseudoalteromonas amylolytica</name>
    <dbReference type="NCBI Taxonomy" id="1859457"/>
    <lineage>
        <taxon>Bacteria</taxon>
        <taxon>Pseudomonadati</taxon>
        <taxon>Pseudomonadota</taxon>
        <taxon>Gammaproteobacteria</taxon>
        <taxon>Alteromonadales</taxon>
        <taxon>Pseudoalteromonadaceae</taxon>
        <taxon>Pseudoalteromonas</taxon>
    </lineage>
</organism>
<feature type="transmembrane region" description="Helical" evidence="7">
    <location>
        <begin position="166"/>
        <end position="185"/>
    </location>
</feature>
<dbReference type="EMBL" id="MKJU01000026">
    <property type="protein sequence ID" value="OHU90360.1"/>
    <property type="molecule type" value="Genomic_DNA"/>
</dbReference>
<name>A0A1S1MWV4_9GAMM</name>
<evidence type="ECO:0000256" key="3">
    <source>
        <dbReference type="ARBA" id="ARBA00022475"/>
    </source>
</evidence>
<reference evidence="8 9" key="1">
    <citation type="submission" date="2016-09" db="EMBL/GenBank/DDBJ databases">
        <title>Pseudoalteromonas amylolytica sp. nov., isolated from the surface seawater.</title>
        <authorList>
            <person name="Wu Y.-H."/>
            <person name="Cheng H."/>
            <person name="Jin X.-B."/>
            <person name="Wang C.-S."/>
            <person name="Xu X.-W."/>
        </authorList>
    </citation>
    <scope>NUCLEOTIDE SEQUENCE [LARGE SCALE GENOMIC DNA]</scope>
    <source>
        <strain evidence="8 9">JW1</strain>
    </source>
</reference>
<keyword evidence="5 7" id="KW-1133">Transmembrane helix</keyword>
<keyword evidence="4 7" id="KW-0812">Transmembrane</keyword>
<evidence type="ECO:0000256" key="5">
    <source>
        <dbReference type="ARBA" id="ARBA00022989"/>
    </source>
</evidence>
<keyword evidence="6 7" id="KW-0472">Membrane</keyword>
<evidence type="ECO:0000313" key="9">
    <source>
        <dbReference type="Proteomes" id="UP000179786"/>
    </source>
</evidence>
<evidence type="ECO:0000256" key="1">
    <source>
        <dbReference type="ARBA" id="ARBA00004236"/>
    </source>
</evidence>
<keyword evidence="3" id="KW-1003">Cell membrane</keyword>
<evidence type="ECO:0000256" key="7">
    <source>
        <dbReference type="SAM" id="Phobius"/>
    </source>
</evidence>
<evidence type="ECO:0000256" key="6">
    <source>
        <dbReference type="ARBA" id="ARBA00023136"/>
    </source>
</evidence>
<gene>
    <name evidence="8" type="ORF">BET10_13290</name>
</gene>
<dbReference type="GO" id="GO:0005886">
    <property type="term" value="C:plasma membrane"/>
    <property type="evidence" value="ECO:0007669"/>
    <property type="project" value="UniProtKB-SubCell"/>
</dbReference>
<dbReference type="RefSeq" id="WP_070985724.1">
    <property type="nucleotide sequence ID" value="NZ_MKJU01000026.1"/>
</dbReference>
<protein>
    <submittedName>
        <fullName evidence="8">Smp protein</fullName>
    </submittedName>
</protein>
<dbReference type="Proteomes" id="UP000179786">
    <property type="component" value="Unassembled WGS sequence"/>
</dbReference>
<sequence length="205" mass="23123">MKNTQAIDLLKSSRGRRLVRLMVAAACFVTLTWLAFNTSFQSHQLLYKQADMNARSLARQLALNAAQPLIKEDVPLLKQLSQHLESDKNVLSIAIYNNTGELIVASEGFTQHDNTYGLPQQLPGISKLKTSVVEPITANDRPLGFVSMVYLTQSAMSQSHYHFHELGRMVLLMLLITGVFTWQIGRALKGWEVKRQIRKSVQDDK</sequence>
<comment type="subcellular location">
    <subcellularLocation>
        <location evidence="1">Cell membrane</location>
    </subcellularLocation>
</comment>
<keyword evidence="9" id="KW-1185">Reference proteome</keyword>
<comment type="similarity">
    <text evidence="2">Belongs to the Smp family.</text>
</comment>
<evidence type="ECO:0000256" key="2">
    <source>
        <dbReference type="ARBA" id="ARBA00005362"/>
    </source>
</evidence>
<dbReference type="InterPro" id="IPR019305">
    <property type="entry name" value="Uncharacterised_Smp"/>
</dbReference>
<comment type="caution">
    <text evidence="8">The sequence shown here is derived from an EMBL/GenBank/DDBJ whole genome shotgun (WGS) entry which is preliminary data.</text>
</comment>
<dbReference type="AlphaFoldDB" id="A0A1S1MWV4"/>
<evidence type="ECO:0000313" key="8">
    <source>
        <dbReference type="EMBL" id="OHU90360.1"/>
    </source>
</evidence>
<evidence type="ECO:0000256" key="4">
    <source>
        <dbReference type="ARBA" id="ARBA00022692"/>
    </source>
</evidence>
<accession>A0A1S1MWV4</accession>
<dbReference type="Pfam" id="PF10144">
    <property type="entry name" value="SMP_2"/>
    <property type="match status" value="1"/>
</dbReference>
<dbReference type="OrthoDB" id="6313375at2"/>
<feature type="transmembrane region" description="Helical" evidence="7">
    <location>
        <begin position="18"/>
        <end position="36"/>
    </location>
</feature>